<feature type="domain" description="Integrase catalytic" evidence="2">
    <location>
        <begin position="221"/>
        <end position="303"/>
    </location>
</feature>
<dbReference type="Pfam" id="PF13936">
    <property type="entry name" value="HTH_38"/>
    <property type="match status" value="1"/>
</dbReference>
<proteinExistence type="predicted"/>
<dbReference type="PANTHER" id="PTHR10948">
    <property type="entry name" value="TRANSPOSASE"/>
    <property type="match status" value="1"/>
</dbReference>
<dbReference type="InterPro" id="IPR025246">
    <property type="entry name" value="IS30-like_HTH"/>
</dbReference>
<keyword evidence="4" id="KW-1185">Reference proteome</keyword>
<keyword evidence="1" id="KW-0233">DNA recombination</keyword>
<name>A0ABN1U9X6_9ACTN</name>
<dbReference type="PROSITE" id="PS50994">
    <property type="entry name" value="INTEGRASE"/>
    <property type="match status" value="1"/>
</dbReference>
<dbReference type="InterPro" id="IPR001584">
    <property type="entry name" value="Integrase_cat-core"/>
</dbReference>
<dbReference type="Proteomes" id="UP001499979">
    <property type="component" value="Unassembled WGS sequence"/>
</dbReference>
<organism evidence="3 4">
    <name type="scientific">Nocardioides aquiterrae</name>
    <dbReference type="NCBI Taxonomy" id="203799"/>
    <lineage>
        <taxon>Bacteria</taxon>
        <taxon>Bacillati</taxon>
        <taxon>Actinomycetota</taxon>
        <taxon>Actinomycetes</taxon>
        <taxon>Propionibacteriales</taxon>
        <taxon>Nocardioidaceae</taxon>
        <taxon>Nocardioides</taxon>
    </lineage>
</organism>
<accession>A0ABN1U9X6</accession>
<sequence>MAQGWSLRAACVEVGVSRSAGQRWKNGARVRRPDGTVIVVPPLDPLAVRQISPRFLSEDERVKIADLASRGLGPTAIGRELGRAASTISRELRRNLHTSGQYRPFHAHSEAAVRRRRERPMKIMENTILFEFVVAKLKVRWSPQQISRALRREFPQEPSMWLATESIYQALYRHQTGLLRRAKAPDEVSPLRTARDHRRGHTRIVRAGRRFAQPMLSIHDRGFEPSDRSAAGHWEGDLIVGPHHRSAIATLIERQTRYVKLVHLPAQDSATLRTGLVTTLEELPVGLRQSLTWDQGHRDGPTP</sequence>
<evidence type="ECO:0000256" key="1">
    <source>
        <dbReference type="ARBA" id="ARBA00023172"/>
    </source>
</evidence>
<evidence type="ECO:0000313" key="4">
    <source>
        <dbReference type="Proteomes" id="UP001499979"/>
    </source>
</evidence>
<dbReference type="SUPFAM" id="SSF46689">
    <property type="entry name" value="Homeodomain-like"/>
    <property type="match status" value="1"/>
</dbReference>
<evidence type="ECO:0000313" key="3">
    <source>
        <dbReference type="EMBL" id="GAA1129520.1"/>
    </source>
</evidence>
<dbReference type="InterPro" id="IPR009057">
    <property type="entry name" value="Homeodomain-like_sf"/>
</dbReference>
<gene>
    <name evidence="3" type="ORF">GCM10009606_06710</name>
</gene>
<evidence type="ECO:0000259" key="2">
    <source>
        <dbReference type="PROSITE" id="PS50994"/>
    </source>
</evidence>
<protein>
    <recommendedName>
        <fullName evidence="2">Integrase catalytic domain-containing protein</fullName>
    </recommendedName>
</protein>
<dbReference type="InterPro" id="IPR053392">
    <property type="entry name" value="Transposase_IS30-like"/>
</dbReference>
<dbReference type="NCBIfam" id="NF033563">
    <property type="entry name" value="transpos_IS30"/>
    <property type="match status" value="1"/>
</dbReference>
<dbReference type="PANTHER" id="PTHR10948:SF23">
    <property type="entry name" value="TRANSPOSASE INSI FOR INSERTION SEQUENCE ELEMENT IS30A-RELATED"/>
    <property type="match status" value="1"/>
</dbReference>
<comment type="caution">
    <text evidence="3">The sequence shown here is derived from an EMBL/GenBank/DDBJ whole genome shotgun (WGS) entry which is preliminary data.</text>
</comment>
<reference evidence="3 4" key="1">
    <citation type="journal article" date="2019" name="Int. J. Syst. Evol. Microbiol.">
        <title>The Global Catalogue of Microorganisms (GCM) 10K type strain sequencing project: providing services to taxonomists for standard genome sequencing and annotation.</title>
        <authorList>
            <consortium name="The Broad Institute Genomics Platform"/>
            <consortium name="The Broad Institute Genome Sequencing Center for Infectious Disease"/>
            <person name="Wu L."/>
            <person name="Ma J."/>
        </authorList>
    </citation>
    <scope>NUCLEOTIDE SEQUENCE [LARGE SCALE GENOMIC DNA]</scope>
    <source>
        <strain evidence="3 4">JCM 11813</strain>
    </source>
</reference>
<dbReference type="InterPro" id="IPR051917">
    <property type="entry name" value="Transposase-Integrase"/>
</dbReference>
<dbReference type="EMBL" id="BAAAJE010000002">
    <property type="protein sequence ID" value="GAA1129520.1"/>
    <property type="molecule type" value="Genomic_DNA"/>
</dbReference>